<name>A0A7C5IZJ2_9GAMM</name>
<dbReference type="Gene3D" id="3.30.1370.120">
    <property type="match status" value="1"/>
</dbReference>
<dbReference type="InterPro" id="IPR011662">
    <property type="entry name" value="Secretin/TonB_short_N"/>
</dbReference>
<evidence type="ECO:0000256" key="2">
    <source>
        <dbReference type="ARBA" id="ARBA00023136"/>
    </source>
</evidence>
<dbReference type="InterPro" id="IPR005644">
    <property type="entry name" value="NolW-like"/>
</dbReference>
<dbReference type="Gene3D" id="3.30.1370.130">
    <property type="match status" value="1"/>
</dbReference>
<dbReference type="AlphaFoldDB" id="A0A7C5IZJ2"/>
<feature type="signal peptide" evidence="4">
    <location>
        <begin position="1"/>
        <end position="26"/>
    </location>
</feature>
<dbReference type="Pfam" id="PF03958">
    <property type="entry name" value="Secretin_N"/>
    <property type="match status" value="1"/>
</dbReference>
<comment type="caution">
    <text evidence="6">The sequence shown here is derived from an EMBL/GenBank/DDBJ whole genome shotgun (WGS) entry which is preliminary data.</text>
</comment>
<keyword evidence="1" id="KW-0813">Transport</keyword>
<dbReference type="Pfam" id="PF07660">
    <property type="entry name" value="STN"/>
    <property type="match status" value="1"/>
</dbReference>
<reference evidence="6" key="1">
    <citation type="journal article" date="2020" name="mSystems">
        <title>Genome- and Community-Level Interaction Insights into Carbon Utilization and Element Cycling Functions of Hydrothermarchaeota in Hydrothermal Sediment.</title>
        <authorList>
            <person name="Zhou Z."/>
            <person name="Liu Y."/>
            <person name="Xu W."/>
            <person name="Pan J."/>
            <person name="Luo Z.H."/>
            <person name="Li M."/>
        </authorList>
    </citation>
    <scope>NUCLEOTIDE SEQUENCE [LARGE SCALE GENOMIC DNA]</scope>
    <source>
        <strain evidence="6">HyVt-535</strain>
    </source>
</reference>
<dbReference type="InterPro" id="IPR021731">
    <property type="entry name" value="AMIN_dom"/>
</dbReference>
<gene>
    <name evidence="6" type="ORF">ENJ98_04390</name>
</gene>
<dbReference type="SMART" id="SM00965">
    <property type="entry name" value="STN"/>
    <property type="match status" value="1"/>
</dbReference>
<feature type="domain" description="Secretin/TonB short N-terminal" evidence="5">
    <location>
        <begin position="301"/>
        <end position="349"/>
    </location>
</feature>
<dbReference type="Pfam" id="PF11741">
    <property type="entry name" value="AMIN"/>
    <property type="match status" value="2"/>
</dbReference>
<dbReference type="PANTHER" id="PTHR30604">
    <property type="entry name" value="PROTEIN TRANSPORT PROTEIN HOFQ"/>
    <property type="match status" value="1"/>
</dbReference>
<dbReference type="Gene3D" id="2.60.40.3500">
    <property type="match status" value="1"/>
</dbReference>
<feature type="non-terminal residue" evidence="6">
    <location>
        <position position="478"/>
    </location>
</feature>
<keyword evidence="3" id="KW-0998">Cell outer membrane</keyword>
<organism evidence="6">
    <name type="scientific">Thiolapillus brandeum</name>
    <dbReference type="NCBI Taxonomy" id="1076588"/>
    <lineage>
        <taxon>Bacteria</taxon>
        <taxon>Pseudomonadati</taxon>
        <taxon>Pseudomonadota</taxon>
        <taxon>Gammaproteobacteria</taxon>
        <taxon>Chromatiales</taxon>
        <taxon>Sedimenticolaceae</taxon>
        <taxon>Thiolapillus</taxon>
    </lineage>
</organism>
<dbReference type="GO" id="GO:0019867">
    <property type="term" value="C:outer membrane"/>
    <property type="evidence" value="ECO:0007669"/>
    <property type="project" value="InterPro"/>
</dbReference>
<evidence type="ECO:0000256" key="1">
    <source>
        <dbReference type="ARBA" id="ARBA00022448"/>
    </source>
</evidence>
<dbReference type="InterPro" id="IPR051808">
    <property type="entry name" value="Type_IV_pilus_biogenesis"/>
</dbReference>
<feature type="chain" id="PRO_5027885048" evidence="4">
    <location>
        <begin position="27"/>
        <end position="478"/>
    </location>
</feature>
<keyword evidence="4" id="KW-0732">Signal</keyword>
<evidence type="ECO:0000256" key="4">
    <source>
        <dbReference type="SAM" id="SignalP"/>
    </source>
</evidence>
<evidence type="ECO:0000259" key="5">
    <source>
        <dbReference type="SMART" id="SM00965"/>
    </source>
</evidence>
<protein>
    <submittedName>
        <fullName evidence="6">Type IV pilus secretin family protein</fullName>
    </submittedName>
</protein>
<evidence type="ECO:0000313" key="6">
    <source>
        <dbReference type="EMBL" id="HHH13453.1"/>
    </source>
</evidence>
<dbReference type="PANTHER" id="PTHR30604:SF1">
    <property type="entry name" value="DNA UTILIZATION PROTEIN HOFQ"/>
    <property type="match status" value="1"/>
</dbReference>
<dbReference type="Gene3D" id="2.60.40.3470">
    <property type="match status" value="1"/>
</dbReference>
<dbReference type="Proteomes" id="UP000886100">
    <property type="component" value="Unassembled WGS sequence"/>
</dbReference>
<keyword evidence="2" id="KW-0472">Membrane</keyword>
<sequence length="478" mass="52141">MVGGKMITNNKALLLALLLAVLPVSAAWANTLEEISYSVLSGGRIQVVLRTSDPVGEVNSFATDNPARIAIDLPDTRSGLDFKTKSIASGIARSVTAIEAGNKTRVVLSLLNKAPYEVRTQGNEVLVVVNAESDAAPGETVVTSAGKPAKAASGAPRIEKVDFRRGGKGVARVEVQLSSPDVTVDMRQEGSSVVLDFLGTEVPEEQARVLDVTDFITPVKTITTRPHRGGARMVIKTQGEYDHLAYQADNLYVVEFREMTKREKEERRRKELVYTGDKLSLNFQNIPVRSVLQLLADFTGLNMVVSDSVGGDITLRLKNVPWDQALDIILKSKGLAMRKNGNVILVAPTEEIAAREKLELEAQKQVEELAPLHSELIQINYAKAQELADLLKSSENRLLSERGNVTVDSRTNTLLVQDTAAKLDEIRALVKKLDIPVRQVLVESRVVIANDDFARDLGVRFGFNKDGGGSNGRGQWLV</sequence>
<dbReference type="EMBL" id="DROM01000269">
    <property type="protein sequence ID" value="HHH13453.1"/>
    <property type="molecule type" value="Genomic_DNA"/>
</dbReference>
<evidence type="ECO:0000256" key="3">
    <source>
        <dbReference type="ARBA" id="ARBA00023237"/>
    </source>
</evidence>
<accession>A0A7C5IZJ2</accession>
<dbReference type="InterPro" id="IPR038591">
    <property type="entry name" value="NolW-like_sf"/>
</dbReference>
<proteinExistence type="predicted"/>